<dbReference type="PANTHER" id="PTHR45532">
    <property type="entry name" value="WD REPEAT-CONTAINING PROTEIN 97"/>
    <property type="match status" value="1"/>
</dbReference>
<name>A0AAN9BXJ6_9CAEN</name>
<dbReference type="InterPro" id="IPR015943">
    <property type="entry name" value="WD40/YVTN_repeat-like_dom_sf"/>
</dbReference>
<dbReference type="InterPro" id="IPR001680">
    <property type="entry name" value="WD40_rpt"/>
</dbReference>
<evidence type="ECO:0000313" key="3">
    <source>
        <dbReference type="EMBL" id="KAK7114551.1"/>
    </source>
</evidence>
<feature type="compositionally biased region" description="Basic and acidic residues" evidence="2">
    <location>
        <begin position="993"/>
        <end position="1015"/>
    </location>
</feature>
<dbReference type="PROSITE" id="PS50082">
    <property type="entry name" value="WD_REPEATS_2"/>
    <property type="match status" value="3"/>
</dbReference>
<keyword evidence="1" id="KW-0853">WD repeat</keyword>
<dbReference type="Pfam" id="PF00400">
    <property type="entry name" value="WD40"/>
    <property type="match status" value="3"/>
</dbReference>
<dbReference type="SUPFAM" id="SSF50998">
    <property type="entry name" value="Quinoprotein alcohol dehydrogenase-like"/>
    <property type="match status" value="1"/>
</dbReference>
<dbReference type="EMBL" id="JBAMIC010000001">
    <property type="protein sequence ID" value="KAK7114551.1"/>
    <property type="molecule type" value="Genomic_DNA"/>
</dbReference>
<dbReference type="PANTHER" id="PTHR45532:SF1">
    <property type="entry name" value="WD REPEAT-CONTAINING PROTEIN 97"/>
    <property type="match status" value="1"/>
</dbReference>
<sequence length="1589" mass="179962">MALAHLISDVRTTDIPFKDENVEEGSTGRNVTELELLGLRRRAEDRKKAQRNWELLRDSITNVRKAVEQSDNRNVSLVHGIHHDRKLNHSYPIRHAIFIPHKKEYLTSDGETVWLFHQDGRKKEMVTPEEQLDRIIFASQTNQFVGWREKEETLYLMSELFEIISQAQAVGGIHLGVYNNNTGEMITVGPGFITSWAFRYGARHLIPRKTTVTEFDEGNMFSIMVLEETASRSQRMFFALTNGVVVYNVYQGKMLEHHKELHVRPISAITFFNPLKYLITGAMDGCIKVWDSDWCVKMVFVGHSGLVNALAIYPHGPLFISAARDCTVRVWSMETCDEVDKTSIAEPVQGLYTSPRYDVFFTFAGKKVDLWRLNHLYHIHTNIGHRVNTIKLTTHPFHPVRAVLMCRDSSVRIISPPTGAVITTMILPPATGLMDAAYAIAENRMFTVCRNGDIIKCRTDVNPCEIMACWRCSSLKEVCNYLLVYEYVVDVAAEGKIGQMMKSNVATKSTGAGTRNRTLLLGGRKDGYICVYNWDTGDVDFKVEAHGSKSVLNLIANSKLDQLISAGLDNIIKVWRLYPFAEEALAPLMSFYCAHTPAYMSTIKSSLCVAFQDPSTATFSIVIYNLPEKNEIKDLEDMFSEHNRHDHKPDDDHVDMITGLTSCARMKLFASSSMDGTIHIWNEENKLVRVLRLNAMPNSIGFCSPRGDLLVGIGLHLFHIPWHRYLPKPYLHKMVSMRFIEPRIELAIPYEEERLVQMDKNDVKRLKVSHASFKVTHFEDELSQEEQDLVMRKTRIREKAFAEIEMRENELGLIRDGGKTAARKAPATKRTQREAMKNYMKLFYNKERIQIPLDDPYPLDSLKEKLDAEAGDEEKYRPETVPVTFFQEILRNRTPGSSSHGMSPIGFVPNSVLVKIMYPPPTPAPDPATLRPYRPPELSAKQLEEIKALKKEPSLARRSVTFNDREESFDLSKRTLELDLDEDEENVVLSESEAEKSAREDTELSEREKTEEEMKSATPAQDMEGAEKSTPPAVPSTTPLGFLPPPPLPKPKKKTPIQEEDEEDDEEDAFWGGKPKSSEQSNLMNKFKGIMDKPPSPKPEEIEAEASAVALAAVSPDQEEKPKPASREMQQPTKPVTKLVSRPRRKLLTPTPPPSPTPPPPPSPLPDFIQQFIGTEWFEKYFPNCNETTMPKPWGGDNFVNMVMKLLRFASFPHKTAVAEAIMLVHAQEVLSEGTCHAAQKMLLSSLNHHTHTPSCAEPEQKAFILTAIKALQAMGICDKEFVLEMLVQFLDGDRDVRTTVLDILNSIGLQDPHRQMQKELDSWDIWNIEDADRKKELKMMCSQWLERWMTSYKLHIKDAVERLHKGQNLHGRLRRGSMAHRGSIVPGSRRGSMMPDSDLSLGGAGDHRPSTRGSMTLTIDKPDLALAEHATYLEAMTYFCEMMMEKELESLRRGEVLRRGQQDEPTTQGAKNTVLVLPKIAHKPALVRLGETHTSKCRLSRETAFSVDYHQINMLGKGKQPAPGQLTGFVPCINLPMKPVYLNPFPSPIDALDQRFSEPILITLKTSQKYFIPATSVVPREMQVAPSS</sequence>
<feature type="compositionally biased region" description="Pro residues" evidence="2">
    <location>
        <begin position="1150"/>
        <end position="1165"/>
    </location>
</feature>
<keyword evidence="4" id="KW-1185">Reference proteome</keyword>
<accession>A0AAN9BXJ6</accession>
<dbReference type="SUPFAM" id="SSF50952">
    <property type="entry name" value="Soluble quinoprotein glucose dehydrogenase"/>
    <property type="match status" value="2"/>
</dbReference>
<feature type="repeat" description="WD" evidence="1">
    <location>
        <begin position="650"/>
        <end position="682"/>
    </location>
</feature>
<evidence type="ECO:0000256" key="2">
    <source>
        <dbReference type="SAM" id="MobiDB-lite"/>
    </source>
</evidence>
<feature type="repeat" description="WD" evidence="1">
    <location>
        <begin position="300"/>
        <end position="341"/>
    </location>
</feature>
<dbReference type="Proteomes" id="UP001374579">
    <property type="component" value="Unassembled WGS sequence"/>
</dbReference>
<dbReference type="Gene3D" id="2.130.10.10">
    <property type="entry name" value="YVTN repeat-like/Quinoprotein amine dehydrogenase"/>
    <property type="match status" value="2"/>
</dbReference>
<organism evidence="3 4">
    <name type="scientific">Littorina saxatilis</name>
    <dbReference type="NCBI Taxonomy" id="31220"/>
    <lineage>
        <taxon>Eukaryota</taxon>
        <taxon>Metazoa</taxon>
        <taxon>Spiralia</taxon>
        <taxon>Lophotrochozoa</taxon>
        <taxon>Mollusca</taxon>
        <taxon>Gastropoda</taxon>
        <taxon>Caenogastropoda</taxon>
        <taxon>Littorinimorpha</taxon>
        <taxon>Littorinoidea</taxon>
        <taxon>Littorinidae</taxon>
        <taxon>Littorina</taxon>
    </lineage>
</organism>
<gene>
    <name evidence="3" type="ORF">V1264_000598</name>
</gene>
<dbReference type="PROSITE" id="PS50294">
    <property type="entry name" value="WD_REPEATS_REGION"/>
    <property type="match status" value="2"/>
</dbReference>
<evidence type="ECO:0000256" key="1">
    <source>
        <dbReference type="PROSITE-ProRule" id="PRU00221"/>
    </source>
</evidence>
<feature type="region of interest" description="Disordered" evidence="2">
    <location>
        <begin position="982"/>
        <end position="1167"/>
    </location>
</feature>
<evidence type="ECO:0008006" key="5">
    <source>
        <dbReference type="Google" id="ProtNLM"/>
    </source>
</evidence>
<proteinExistence type="predicted"/>
<feature type="compositionally biased region" description="Low complexity" evidence="2">
    <location>
        <begin position="1105"/>
        <end position="1115"/>
    </location>
</feature>
<comment type="caution">
    <text evidence="3">The sequence shown here is derived from an EMBL/GenBank/DDBJ whole genome shotgun (WGS) entry which is preliminary data.</text>
</comment>
<feature type="repeat" description="WD" evidence="1">
    <location>
        <begin position="259"/>
        <end position="291"/>
    </location>
</feature>
<dbReference type="SMART" id="SM00320">
    <property type="entry name" value="WD40"/>
    <property type="match status" value="4"/>
</dbReference>
<reference evidence="3 4" key="1">
    <citation type="submission" date="2024-02" db="EMBL/GenBank/DDBJ databases">
        <title>Chromosome-scale genome assembly of the rough periwinkle Littorina saxatilis.</title>
        <authorList>
            <person name="De Jode A."/>
            <person name="Faria R."/>
            <person name="Formenti G."/>
            <person name="Sims Y."/>
            <person name="Smith T.P."/>
            <person name="Tracey A."/>
            <person name="Wood J.M.D."/>
            <person name="Zagrodzka Z.B."/>
            <person name="Johannesson K."/>
            <person name="Butlin R.K."/>
            <person name="Leder E.H."/>
        </authorList>
    </citation>
    <scope>NUCLEOTIDE SEQUENCE [LARGE SCALE GENOMIC DNA]</scope>
    <source>
        <strain evidence="3">Snail1</strain>
        <tissue evidence="3">Muscle</tissue>
    </source>
</reference>
<dbReference type="InterPro" id="IPR011047">
    <property type="entry name" value="Quinoprotein_ADH-like_sf"/>
</dbReference>
<evidence type="ECO:0000313" key="4">
    <source>
        <dbReference type="Proteomes" id="UP001374579"/>
    </source>
</evidence>
<dbReference type="InterPro" id="IPR011041">
    <property type="entry name" value="Quinoprot_gluc/sorb_DH_b-prop"/>
</dbReference>
<feature type="region of interest" description="Disordered" evidence="2">
    <location>
        <begin position="1382"/>
        <end position="1417"/>
    </location>
</feature>
<feature type="compositionally biased region" description="Acidic residues" evidence="2">
    <location>
        <begin position="1058"/>
        <end position="1069"/>
    </location>
</feature>
<protein>
    <recommendedName>
        <fullName evidence="5">WD repeat-containing protein 97</fullName>
    </recommendedName>
</protein>